<dbReference type="EMBL" id="JANBPK010000785">
    <property type="protein sequence ID" value="KAJ2932038.1"/>
    <property type="molecule type" value="Genomic_DNA"/>
</dbReference>
<feature type="compositionally biased region" description="Pro residues" evidence="2">
    <location>
        <begin position="657"/>
        <end position="668"/>
    </location>
</feature>
<organism evidence="3 4">
    <name type="scientific">Candolleomyces eurysporus</name>
    <dbReference type="NCBI Taxonomy" id="2828524"/>
    <lineage>
        <taxon>Eukaryota</taxon>
        <taxon>Fungi</taxon>
        <taxon>Dikarya</taxon>
        <taxon>Basidiomycota</taxon>
        <taxon>Agaricomycotina</taxon>
        <taxon>Agaricomycetes</taxon>
        <taxon>Agaricomycetidae</taxon>
        <taxon>Agaricales</taxon>
        <taxon>Agaricineae</taxon>
        <taxon>Psathyrellaceae</taxon>
        <taxon>Candolleomyces</taxon>
    </lineage>
</organism>
<evidence type="ECO:0000256" key="2">
    <source>
        <dbReference type="SAM" id="MobiDB-lite"/>
    </source>
</evidence>
<comment type="caution">
    <text evidence="3">The sequence shown here is derived from an EMBL/GenBank/DDBJ whole genome shotgun (WGS) entry which is preliminary data.</text>
</comment>
<dbReference type="Proteomes" id="UP001140091">
    <property type="component" value="Unassembled WGS sequence"/>
</dbReference>
<gene>
    <name evidence="3" type="ORF">H1R20_g5069</name>
</gene>
<feature type="region of interest" description="Disordered" evidence="2">
    <location>
        <begin position="24"/>
        <end position="44"/>
    </location>
</feature>
<dbReference type="InterPro" id="IPR025332">
    <property type="entry name" value="DUF4238"/>
</dbReference>
<protein>
    <submittedName>
        <fullName evidence="3">Uncharacterized protein</fullName>
    </submittedName>
</protein>
<dbReference type="AlphaFoldDB" id="A0A9W8JET0"/>
<feature type="region of interest" description="Disordered" evidence="2">
    <location>
        <begin position="415"/>
        <end position="447"/>
    </location>
</feature>
<evidence type="ECO:0000313" key="3">
    <source>
        <dbReference type="EMBL" id="KAJ2932038.1"/>
    </source>
</evidence>
<feature type="compositionally biased region" description="Polar residues" evidence="2">
    <location>
        <begin position="700"/>
        <end position="710"/>
    </location>
</feature>
<keyword evidence="1" id="KW-0175">Coiled coil</keyword>
<dbReference type="OrthoDB" id="5340163at2759"/>
<feature type="non-terminal residue" evidence="3">
    <location>
        <position position="746"/>
    </location>
</feature>
<feature type="compositionally biased region" description="Basic residues" evidence="2">
    <location>
        <begin position="28"/>
        <end position="43"/>
    </location>
</feature>
<feature type="coiled-coil region" evidence="1">
    <location>
        <begin position="78"/>
        <end position="105"/>
    </location>
</feature>
<dbReference type="Pfam" id="PF14022">
    <property type="entry name" value="DUF4238"/>
    <property type="match status" value="1"/>
</dbReference>
<accession>A0A9W8JET0</accession>
<evidence type="ECO:0000256" key="1">
    <source>
        <dbReference type="SAM" id="Coils"/>
    </source>
</evidence>
<keyword evidence="4" id="KW-1185">Reference proteome</keyword>
<feature type="region of interest" description="Disordered" evidence="2">
    <location>
        <begin position="622"/>
        <end position="746"/>
    </location>
</feature>
<reference evidence="3" key="1">
    <citation type="submission" date="2022-06" db="EMBL/GenBank/DDBJ databases">
        <title>Genome Sequence of Candolleomyces eurysporus.</title>
        <authorList>
            <person name="Buettner E."/>
        </authorList>
    </citation>
    <scope>NUCLEOTIDE SEQUENCE</scope>
    <source>
        <strain evidence="3">VTCC 930004</strain>
    </source>
</reference>
<feature type="compositionally biased region" description="Basic residues" evidence="2">
    <location>
        <begin position="737"/>
        <end position="746"/>
    </location>
</feature>
<sequence>MPHHHYIPRFILRGFIPEDTTSLEPAVRKTKKQKRDARKARKKGQPDLETISVFNLGSGLIESVPIASTFAVMNLYQDASNQEDLEHLERKLSELEGKAARIIRQLHVAAGRQSSNQTFTLPRSDLQLFHKFIFLMHYRSSAIEKTYFQEDHPDNAPLRQWIRHLKKTKGYTTDKEIWLDGLRYYLFTKHSDILDDAKKCSECGLSGSFGETDINVPSHQWHAVAYESLANGYYLGIWRSHEDSEFVLGDSSYGLWEGRFAGTTGLFRIYVLSPKITVVLKLNMSRGMAGLEDSTLSDHPLGSPQTVYHRGSSILGNRFASSEDKIEALQRHLKSPNSNNDQFTFRINGLTADQTYLVNRVVLENLHADGLLLFASRDAMLSTARQHNTPAGCYLKRNQDAIAGLIRCLESGARTNPSSSTSHLDASTPGLDNTTSSSFPSTPRRPRARLGLDNLMLPQEIVFMDILGGDGPSRPLSALEKDVFFDILLLGILEGSKNFKTDYDRARHIHRKFPPLPSTIHPLIMAARGRDRQVKFPSGTPTKLVDSLGEEESRQLLETLSFHIKSLGLGWVGQQWEGEPTESQKILGQVTIVAYLELLREVDPNLAASLCSSVSFIEVVTSPEQPGETHAGEPDEITPMRNHGLGAFQSGLKTNTTPPPPSSPPASPFSPSKSSPLPLPLFGPESQSSSSATDLDPESESFQPLPSESNIAAGKRPKSLFKRSLPTESAEMQQPAKKPRSTANRR</sequence>
<proteinExistence type="predicted"/>
<name>A0A9W8JET0_9AGAR</name>
<evidence type="ECO:0000313" key="4">
    <source>
        <dbReference type="Proteomes" id="UP001140091"/>
    </source>
</evidence>
<feature type="compositionally biased region" description="Polar residues" evidence="2">
    <location>
        <begin position="415"/>
        <end position="433"/>
    </location>
</feature>